<feature type="coiled-coil region" evidence="1">
    <location>
        <begin position="467"/>
        <end position="512"/>
    </location>
</feature>
<evidence type="ECO:0000256" key="1">
    <source>
        <dbReference type="SAM" id="Coils"/>
    </source>
</evidence>
<evidence type="ECO:0000313" key="4">
    <source>
        <dbReference type="Proteomes" id="UP000256585"/>
    </source>
</evidence>
<keyword evidence="1" id="KW-0175">Coiled coil</keyword>
<accession>A0A3Q9VAH0</accession>
<organism evidence="3 4">
    <name type="scientific">Metamycoplasma phocicerebrale</name>
    <dbReference type="NCBI Taxonomy" id="142649"/>
    <lineage>
        <taxon>Bacteria</taxon>
        <taxon>Bacillati</taxon>
        <taxon>Mycoplasmatota</taxon>
        <taxon>Mycoplasmoidales</taxon>
        <taxon>Metamycoplasmataceae</taxon>
        <taxon>Metamycoplasma</taxon>
    </lineage>
</organism>
<sequence length="1136" mass="128407">MNSSKKRSIVLISLGIMGITVAGATTAVLLAKKENKTLSPKQKLENDIKNLNELIKEAKQKANEALKTNDKQKLSEAKTKLEEVNKLAKEITEKAKVLNEKEIENKLKEDSKSIDEKEVEIDDKLKTIVKQQILDVKNNINTLIQQANDALSETPLDIIKLAKIEKGLSQEILKAKDIQKEATNLKLDSEANELTAPISNGEIKLAELRTKIQELEKIEEERIKLQKSKLKEAIEELNEAIKGANGKINKVDSLTLKLSDLEYKIASNELIHNEAKNEVKNDGIVEIQNLITELKEKLELAKTTNTSLKANLDASKQEVENAVLVAKNETIVPLSKADTALAGNDKTKLREARTLLENSKAKLESSSQLALDKDYANQKTTADNQLKIVNDKIKAIDDKLNAEFNTLKGELTDLNSTLITSINKAKEDIDYVQKPVDLTKLQQDINDSEAKLNSIDSITKTKVQAEFDTLKNTVELAKTTLQEETQKMENKKQEIDSSIQDIQSKIDKATDDLNIAGSDQAKIEKVLEDSKTIQTFINSLKAEGTKYKYKETEINQLQSNLDVILNNSNTKLKASILDQLNNYELVLNVQDSLPSNIAKQNNNFKIVDKNDPTQILDNSLFNFEIINTFANDKTPKLYVEYKVSSIKYPDLDLGNKKVIIEKSGNNLVAYQPWTFDSISLKELNGQTLQNVYDDLNNNKDDAYNTLNKYFTLNNQNKALDSDEVVKLSNLVIDTANNTISFKVSVLKPNLANATDYVQTTENLETQKAETITADYSAKIKELKQAELDNPNNFKDTTMDVDASTKNSLASEVGENLDSIDITTSLGTEYNIEFVHYSPNDQTGELTLKYKIIHPSLNIKSNIIRETKISGFKKLSHPTHLGFKENLSVNDLYHFFYAESDFATRQRHFNWAPYNIYGKDKVWAISRRIEALAVETTNKADNLIYKYLQALTATNEVVEWDNYMLENAFEINNSIQTSETNFEIKIPNFKTKIIISRQEDGTLIYDEKTSTIQTNEAITYQQIYDVYKVLNSVGIMRIVLHAIKDFGVYDQFGVIQTEAPYKIFYKKEMTYEQFKNKVIGEMKTQFVSLYSAKDPSTKNHGGNRARLFLVGDSQNAVHRERLFMDIVLQSNNGNLSF</sequence>
<feature type="coiled-coil region" evidence="1">
    <location>
        <begin position="284"/>
        <end position="369"/>
    </location>
</feature>
<keyword evidence="2" id="KW-0812">Transmembrane</keyword>
<dbReference type="AlphaFoldDB" id="A0A3Q9VAH0"/>
<keyword evidence="4" id="KW-1185">Reference proteome</keyword>
<feature type="coiled-coil region" evidence="1">
    <location>
        <begin position="198"/>
        <end position="254"/>
    </location>
</feature>
<dbReference type="Proteomes" id="UP000256585">
    <property type="component" value="Chromosome"/>
</dbReference>
<dbReference type="EMBL" id="CP033058">
    <property type="protein sequence ID" value="AZZ65748.1"/>
    <property type="molecule type" value="Genomic_DNA"/>
</dbReference>
<keyword evidence="2" id="KW-0472">Membrane</keyword>
<dbReference type="RefSeq" id="WP_116171429.1">
    <property type="nucleotide sequence ID" value="NZ_CP033058.2"/>
</dbReference>
<proteinExistence type="predicted"/>
<feature type="transmembrane region" description="Helical" evidence="2">
    <location>
        <begin position="9"/>
        <end position="31"/>
    </location>
</feature>
<evidence type="ECO:0000313" key="3">
    <source>
        <dbReference type="EMBL" id="AZZ65748.1"/>
    </source>
</evidence>
<protein>
    <submittedName>
        <fullName evidence="3">Uncharacterized protein</fullName>
    </submittedName>
</protein>
<name>A0A3Q9VAH0_9BACT</name>
<keyword evidence="2" id="KW-1133">Transmembrane helix</keyword>
<reference evidence="3" key="1">
    <citation type="submission" date="2019-03" db="EMBL/GenBank/DDBJ databases">
        <title>Draft Sequence and Annotation of the Mycoplasma phocicerebrale Strain 1049T Genome.</title>
        <authorList>
            <person name="Frasca S.Jr."/>
            <person name="Kutish G.F."/>
            <person name="Castellanos Gell J."/>
            <person name="Michaels D.L."/>
            <person name="Brown D.R."/>
        </authorList>
    </citation>
    <scope>NUCLEOTIDE SEQUENCE</scope>
    <source>
        <strain evidence="3">1049</strain>
    </source>
</reference>
<gene>
    <name evidence="3" type="ORF">DMC14_003090</name>
</gene>
<feature type="coiled-coil region" evidence="1">
    <location>
        <begin position="41"/>
        <end position="120"/>
    </location>
</feature>
<dbReference type="KEGG" id="mphc:DMC14_003090"/>
<evidence type="ECO:0000256" key="2">
    <source>
        <dbReference type="SAM" id="Phobius"/>
    </source>
</evidence>